<dbReference type="KEGG" id="phs:C2L64_09520"/>
<accession>A0AAN1J8V0</accession>
<dbReference type="RefSeq" id="WP_090838949.1">
    <property type="nucleotide sequence ID" value="NZ_CADFGJ010000009.1"/>
</dbReference>
<name>A0AAN1J8V0_9BURK</name>
<evidence type="ECO:0000313" key="2">
    <source>
        <dbReference type="Proteomes" id="UP000236649"/>
    </source>
</evidence>
<evidence type="ECO:0000313" key="1">
    <source>
        <dbReference type="EMBL" id="AUT68537.1"/>
    </source>
</evidence>
<proteinExistence type="predicted"/>
<sequence>MKLSEYIARLQSILEAEGDLLVIQTSPKAPACAQGFTFGRAPEPTVYRVGDYHGMKLAMTGNGRGVTEIGHVVCIGGRDPLEQSEINSFIVPLGQPAIKYSP</sequence>
<organism evidence="1 2">
    <name type="scientific">Paraburkholderia hospita</name>
    <dbReference type="NCBI Taxonomy" id="169430"/>
    <lineage>
        <taxon>Bacteria</taxon>
        <taxon>Pseudomonadati</taxon>
        <taxon>Pseudomonadota</taxon>
        <taxon>Betaproteobacteria</taxon>
        <taxon>Burkholderiales</taxon>
        <taxon>Burkholderiaceae</taxon>
        <taxon>Paraburkholderia</taxon>
    </lineage>
</organism>
<dbReference type="GeneID" id="55528579"/>
<dbReference type="Proteomes" id="UP000236649">
    <property type="component" value="Chromosome 1"/>
</dbReference>
<dbReference type="AlphaFoldDB" id="A0AAN1J8V0"/>
<reference evidence="1 2" key="1">
    <citation type="submission" date="2018-01" db="EMBL/GenBank/DDBJ databases">
        <title>Species boundaries and ecological features among Paraburkholderia terrae DSMZ17804T, P. hospita DSMZ17164T and P. caribensis DSMZ13236T.</title>
        <authorList>
            <person name="Pratama A.A."/>
        </authorList>
    </citation>
    <scope>NUCLEOTIDE SEQUENCE [LARGE SCALE GENOMIC DNA]</scope>
    <source>
        <strain evidence="1 2">DSM 17164</strain>
    </source>
</reference>
<protein>
    <submittedName>
        <fullName evidence="1">Uncharacterized protein</fullName>
    </submittedName>
</protein>
<dbReference type="EMBL" id="CP026105">
    <property type="protein sequence ID" value="AUT68537.1"/>
    <property type="molecule type" value="Genomic_DNA"/>
</dbReference>
<gene>
    <name evidence="1" type="ORF">C2L64_09520</name>
</gene>